<dbReference type="EMBL" id="JABCIY010000160">
    <property type="protein sequence ID" value="KAF7191117.1"/>
    <property type="molecule type" value="Genomic_DNA"/>
</dbReference>
<keyword evidence="3" id="KW-1185">Reference proteome</keyword>
<sequence>YSRHRDSVRRDPRQSNLERILTNRRRAESSLRSAASSSFRSRSSAESDVAAAKRPPQTHARIKVRHMRSRHRFVLSRAKHCPRELAAQTVRYLTAKSDAGRIDPAGLFRRWFRDFHALLAQEFVPSAFESSARHSSSMVSRDVHSSERRISTKTKVLWDCADLAKESTTGKTLFLIPPISIALAPEAQTPAEGMLGTLLHECVHLFINIYSCSRRHRRTCRQMKCRETMHRMIGDNGHGVAFLQIASHVEALAMRKLGISLELGIEDAIEIDFEEYEFLLTPREISRCHPDCQQMLILHGDRAAEVQRRIEELMTGQFQYIAPPTWPSLKRAWRKMCFNDRFRDVPVECIPWEKVLRER</sequence>
<reference evidence="2" key="1">
    <citation type="submission" date="2020-04" db="EMBL/GenBank/DDBJ databases">
        <title>Draft genome resource of the tomato pathogen Pseudocercospora fuligena.</title>
        <authorList>
            <person name="Zaccaron A."/>
        </authorList>
    </citation>
    <scope>NUCLEOTIDE SEQUENCE</scope>
    <source>
        <strain evidence="2">PF001</strain>
    </source>
</reference>
<dbReference type="OrthoDB" id="3622581at2759"/>
<evidence type="ECO:0000313" key="3">
    <source>
        <dbReference type="Proteomes" id="UP000660729"/>
    </source>
</evidence>
<feature type="region of interest" description="Disordered" evidence="1">
    <location>
        <begin position="31"/>
        <end position="58"/>
    </location>
</feature>
<name>A0A8H6RHX2_9PEZI</name>
<evidence type="ECO:0000313" key="2">
    <source>
        <dbReference type="EMBL" id="KAF7191117.1"/>
    </source>
</evidence>
<dbReference type="Proteomes" id="UP000660729">
    <property type="component" value="Unassembled WGS sequence"/>
</dbReference>
<feature type="non-terminal residue" evidence="2">
    <location>
        <position position="1"/>
    </location>
</feature>
<feature type="compositionally biased region" description="Low complexity" evidence="1">
    <location>
        <begin position="31"/>
        <end position="47"/>
    </location>
</feature>
<evidence type="ECO:0000256" key="1">
    <source>
        <dbReference type="SAM" id="MobiDB-lite"/>
    </source>
</evidence>
<accession>A0A8H6RHX2</accession>
<feature type="non-terminal residue" evidence="2">
    <location>
        <position position="359"/>
    </location>
</feature>
<comment type="caution">
    <text evidence="2">The sequence shown here is derived from an EMBL/GenBank/DDBJ whole genome shotgun (WGS) entry which is preliminary data.</text>
</comment>
<dbReference type="AlphaFoldDB" id="A0A8H6RHX2"/>
<gene>
    <name evidence="2" type="ORF">HII31_07477</name>
</gene>
<protein>
    <submittedName>
        <fullName evidence="2">Uncharacterized protein</fullName>
    </submittedName>
</protein>
<proteinExistence type="predicted"/>
<organism evidence="2 3">
    <name type="scientific">Pseudocercospora fuligena</name>
    <dbReference type="NCBI Taxonomy" id="685502"/>
    <lineage>
        <taxon>Eukaryota</taxon>
        <taxon>Fungi</taxon>
        <taxon>Dikarya</taxon>
        <taxon>Ascomycota</taxon>
        <taxon>Pezizomycotina</taxon>
        <taxon>Dothideomycetes</taxon>
        <taxon>Dothideomycetidae</taxon>
        <taxon>Mycosphaerellales</taxon>
        <taxon>Mycosphaerellaceae</taxon>
        <taxon>Pseudocercospora</taxon>
    </lineage>
</organism>